<keyword evidence="2" id="KW-1185">Reference proteome</keyword>
<reference evidence="1" key="1">
    <citation type="journal article" date="2021" name="bioRxiv">
        <title>Whole Genome Assembly and Annotation of Northern Wild Rice, Zizania palustris L., Supports a Whole Genome Duplication in the Zizania Genus.</title>
        <authorList>
            <person name="Haas M."/>
            <person name="Kono T."/>
            <person name="Macchietto M."/>
            <person name="Millas R."/>
            <person name="McGilp L."/>
            <person name="Shao M."/>
            <person name="Duquette J."/>
            <person name="Hirsch C.N."/>
            <person name="Kimball J."/>
        </authorList>
    </citation>
    <scope>NUCLEOTIDE SEQUENCE</scope>
    <source>
        <tissue evidence="1">Fresh leaf tissue</tissue>
    </source>
</reference>
<dbReference type="AlphaFoldDB" id="A0A8J5VPH9"/>
<proteinExistence type="predicted"/>
<name>A0A8J5VPH9_ZIZPA</name>
<dbReference type="Proteomes" id="UP000729402">
    <property type="component" value="Unassembled WGS sequence"/>
</dbReference>
<comment type="caution">
    <text evidence="1">The sequence shown here is derived from an EMBL/GenBank/DDBJ whole genome shotgun (WGS) entry which is preliminary data.</text>
</comment>
<evidence type="ECO:0000313" key="2">
    <source>
        <dbReference type="Proteomes" id="UP000729402"/>
    </source>
</evidence>
<organism evidence="1 2">
    <name type="scientific">Zizania palustris</name>
    <name type="common">Northern wild rice</name>
    <dbReference type="NCBI Taxonomy" id="103762"/>
    <lineage>
        <taxon>Eukaryota</taxon>
        <taxon>Viridiplantae</taxon>
        <taxon>Streptophyta</taxon>
        <taxon>Embryophyta</taxon>
        <taxon>Tracheophyta</taxon>
        <taxon>Spermatophyta</taxon>
        <taxon>Magnoliopsida</taxon>
        <taxon>Liliopsida</taxon>
        <taxon>Poales</taxon>
        <taxon>Poaceae</taxon>
        <taxon>BOP clade</taxon>
        <taxon>Oryzoideae</taxon>
        <taxon>Oryzeae</taxon>
        <taxon>Zizaniinae</taxon>
        <taxon>Zizania</taxon>
    </lineage>
</organism>
<dbReference type="EMBL" id="JAAALK010000285">
    <property type="protein sequence ID" value="KAG8066121.1"/>
    <property type="molecule type" value="Genomic_DNA"/>
</dbReference>
<dbReference type="OrthoDB" id="2113341at2759"/>
<reference evidence="1" key="2">
    <citation type="submission" date="2021-02" db="EMBL/GenBank/DDBJ databases">
        <authorList>
            <person name="Kimball J.A."/>
            <person name="Haas M.W."/>
            <person name="Macchietto M."/>
            <person name="Kono T."/>
            <person name="Duquette J."/>
            <person name="Shao M."/>
        </authorList>
    </citation>
    <scope>NUCLEOTIDE SEQUENCE</scope>
    <source>
        <tissue evidence="1">Fresh leaf tissue</tissue>
    </source>
</reference>
<evidence type="ECO:0000313" key="1">
    <source>
        <dbReference type="EMBL" id="KAG8066121.1"/>
    </source>
</evidence>
<gene>
    <name evidence="1" type="ORF">GUJ93_ZPchr0004g39204</name>
</gene>
<sequence length="83" mass="9275">MASGVCLTDYSGDKMQMNEPVPEGRVPDWSKASLQEMKDKFITVGVGPRQVHLITTLSSLGQKINYEAYTYPKQKIDLGKLKL</sequence>
<accession>A0A8J5VPH9</accession>
<protein>
    <submittedName>
        <fullName evidence="1">Uncharacterized protein</fullName>
    </submittedName>
</protein>